<evidence type="ECO:0000256" key="4">
    <source>
        <dbReference type="ARBA" id="ARBA00022692"/>
    </source>
</evidence>
<dbReference type="EMBL" id="BAABFT010000005">
    <property type="protein sequence ID" value="GAA4322885.1"/>
    <property type="molecule type" value="Genomic_DNA"/>
</dbReference>
<dbReference type="InterPro" id="IPR012910">
    <property type="entry name" value="Plug_dom"/>
</dbReference>
<evidence type="ECO:0000259" key="13">
    <source>
        <dbReference type="Pfam" id="PF07715"/>
    </source>
</evidence>
<dbReference type="Gene3D" id="2.170.130.10">
    <property type="entry name" value="TonB-dependent receptor, plug domain"/>
    <property type="match status" value="1"/>
</dbReference>
<feature type="domain" description="TonB-dependent receptor-like beta-barrel" evidence="12">
    <location>
        <begin position="263"/>
        <end position="753"/>
    </location>
</feature>
<dbReference type="Pfam" id="PF00593">
    <property type="entry name" value="TonB_dep_Rec_b-barrel"/>
    <property type="match status" value="1"/>
</dbReference>
<dbReference type="InterPro" id="IPR037066">
    <property type="entry name" value="Plug_dom_sf"/>
</dbReference>
<organism evidence="14 15">
    <name type="scientific">Mucilaginibacter gynuensis</name>
    <dbReference type="NCBI Taxonomy" id="1302236"/>
    <lineage>
        <taxon>Bacteria</taxon>
        <taxon>Pseudomonadati</taxon>
        <taxon>Bacteroidota</taxon>
        <taxon>Sphingobacteriia</taxon>
        <taxon>Sphingobacteriales</taxon>
        <taxon>Sphingobacteriaceae</taxon>
        <taxon>Mucilaginibacter</taxon>
    </lineage>
</organism>
<keyword evidence="6 11" id="KW-0798">TonB box</keyword>
<dbReference type="SUPFAM" id="SSF56935">
    <property type="entry name" value="Porins"/>
    <property type="match status" value="1"/>
</dbReference>
<feature type="domain" description="TonB-dependent receptor plug" evidence="13">
    <location>
        <begin position="119"/>
        <end position="225"/>
    </location>
</feature>
<dbReference type="SUPFAM" id="SSF49464">
    <property type="entry name" value="Carboxypeptidase regulatory domain-like"/>
    <property type="match status" value="1"/>
</dbReference>
<evidence type="ECO:0000256" key="6">
    <source>
        <dbReference type="ARBA" id="ARBA00023077"/>
    </source>
</evidence>
<evidence type="ECO:0000256" key="7">
    <source>
        <dbReference type="ARBA" id="ARBA00023136"/>
    </source>
</evidence>
<evidence type="ECO:0000256" key="2">
    <source>
        <dbReference type="ARBA" id="ARBA00022448"/>
    </source>
</evidence>
<evidence type="ECO:0000256" key="9">
    <source>
        <dbReference type="ARBA" id="ARBA00023237"/>
    </source>
</evidence>
<comment type="subcellular location">
    <subcellularLocation>
        <location evidence="1 10">Cell outer membrane</location>
        <topology evidence="1 10">Multi-pass membrane protein</topology>
    </subcellularLocation>
</comment>
<gene>
    <name evidence="14" type="ORF">GCM10023149_23490</name>
</gene>
<comment type="caution">
    <text evidence="14">The sequence shown here is derived from an EMBL/GenBank/DDBJ whole genome shotgun (WGS) entry which is preliminary data.</text>
</comment>
<dbReference type="PANTHER" id="PTHR30069:SF29">
    <property type="entry name" value="HEMOGLOBIN AND HEMOGLOBIN-HAPTOGLOBIN-BINDING PROTEIN 1-RELATED"/>
    <property type="match status" value="1"/>
</dbReference>
<evidence type="ECO:0000313" key="14">
    <source>
        <dbReference type="EMBL" id="GAA4322885.1"/>
    </source>
</evidence>
<dbReference type="InterPro" id="IPR000531">
    <property type="entry name" value="Beta-barrel_TonB"/>
</dbReference>
<reference evidence="15" key="1">
    <citation type="journal article" date="2019" name="Int. J. Syst. Evol. Microbiol.">
        <title>The Global Catalogue of Microorganisms (GCM) 10K type strain sequencing project: providing services to taxonomists for standard genome sequencing and annotation.</title>
        <authorList>
            <consortium name="The Broad Institute Genomics Platform"/>
            <consortium name="The Broad Institute Genome Sequencing Center for Infectious Disease"/>
            <person name="Wu L."/>
            <person name="Ma J."/>
        </authorList>
    </citation>
    <scope>NUCLEOTIDE SEQUENCE [LARGE SCALE GENOMIC DNA]</scope>
    <source>
        <strain evidence="15">JCM 17705</strain>
    </source>
</reference>
<dbReference type="Pfam" id="PF07715">
    <property type="entry name" value="Plug"/>
    <property type="match status" value="1"/>
</dbReference>
<evidence type="ECO:0000256" key="3">
    <source>
        <dbReference type="ARBA" id="ARBA00022452"/>
    </source>
</evidence>
<keyword evidence="9 10" id="KW-0998">Cell outer membrane</keyword>
<keyword evidence="4 10" id="KW-0812">Transmembrane</keyword>
<keyword evidence="5" id="KW-0732">Signal</keyword>
<evidence type="ECO:0000256" key="1">
    <source>
        <dbReference type="ARBA" id="ARBA00004571"/>
    </source>
</evidence>
<accession>A0ABP8GEI4</accession>
<dbReference type="Proteomes" id="UP001500582">
    <property type="component" value="Unassembled WGS sequence"/>
</dbReference>
<keyword evidence="2 10" id="KW-0813">Transport</keyword>
<evidence type="ECO:0000259" key="12">
    <source>
        <dbReference type="Pfam" id="PF00593"/>
    </source>
</evidence>
<dbReference type="Gene3D" id="2.60.40.1120">
    <property type="entry name" value="Carboxypeptidase-like, regulatory domain"/>
    <property type="match status" value="1"/>
</dbReference>
<comment type="similarity">
    <text evidence="10 11">Belongs to the TonB-dependent receptor family.</text>
</comment>
<protein>
    <submittedName>
        <fullName evidence="14">TonB-dependent receptor</fullName>
    </submittedName>
</protein>
<keyword evidence="8 14" id="KW-0675">Receptor</keyword>
<dbReference type="InterPro" id="IPR039426">
    <property type="entry name" value="TonB-dep_rcpt-like"/>
</dbReference>
<sequence length="780" mass="86655">MFAVLFLASSAYSQDMVSIKGRVLNENGEPVARATVSLSPDNHLTETDSKGSFSMKRIYTGLYRVQISCVGYEMYSGEVNIKGQDAALEYTLKASNDELQQVDIVARGQNAPDNLIKAENSAMPVTVITRETIEKMGSRRLDEVLKEQTGMAIVNNIAGGARSVGVQMQGFSSDYIMVLIDGQPMLGRNNGSLDLSRISVSNIERIEIIKGASSCLYGSEALGGAINIITRYGATQPQASINYQYGSLNISDATLEAETPFADNRGYVNISGNFYHSDGFNTNPKYILNGTTAPPYDNYSFQGRGKFQVSKNSSIGLTGRYGLRKSFMTKDFGLGIISSDTQDEAEINLSASFDHRFNDKLRGLTRYYFTNFDSNVNLSWLQGGTGITDNTFVQRLHRFEQQFSYQPNTSLNLTGGVGYGIEQMSNMGEASPNDVQTGFAFAQANWRTTDKLTTTAGLRYDFTNSFGGSVNPSLGFNYQLTNSLKLKAGVGTGFKAPDFKSRYLVFFNPVANYFVVGNEVLRQTIETLSAQGEISEIRSYLYNQLTGNLKAEQNTSYNAGTEWQLSKNFKLEAGVFYHRLRNQINAIQVATGSGNRPIYTYQNLPEAVNKGIEASFSIRPLKDVEISAGYQYLIAKDLSVVDSIKKGNYPYNQNIHDPKTGNSYPPTPSSYFGIENRSRHMANLKVFYVYAPWDMSINSRLTYRSKYPFADANGNQFIDRYDTFVGGFALWNMAVEKRLMKEHLTLRITADNIMGYTDPLIPGQPGRVILAGINYRFFKD</sequence>
<dbReference type="Pfam" id="PF13715">
    <property type="entry name" value="CarbopepD_reg_2"/>
    <property type="match status" value="1"/>
</dbReference>
<keyword evidence="15" id="KW-1185">Reference proteome</keyword>
<dbReference type="InterPro" id="IPR036942">
    <property type="entry name" value="Beta-barrel_TonB_sf"/>
</dbReference>
<name>A0ABP8GEI4_9SPHI</name>
<dbReference type="PROSITE" id="PS52016">
    <property type="entry name" value="TONB_DEPENDENT_REC_3"/>
    <property type="match status" value="1"/>
</dbReference>
<evidence type="ECO:0000256" key="11">
    <source>
        <dbReference type="RuleBase" id="RU003357"/>
    </source>
</evidence>
<dbReference type="InterPro" id="IPR008969">
    <property type="entry name" value="CarboxyPept-like_regulatory"/>
</dbReference>
<proteinExistence type="inferred from homology"/>
<evidence type="ECO:0000256" key="5">
    <source>
        <dbReference type="ARBA" id="ARBA00022729"/>
    </source>
</evidence>
<dbReference type="PANTHER" id="PTHR30069">
    <property type="entry name" value="TONB-DEPENDENT OUTER MEMBRANE RECEPTOR"/>
    <property type="match status" value="1"/>
</dbReference>
<dbReference type="Gene3D" id="2.40.170.20">
    <property type="entry name" value="TonB-dependent receptor, beta-barrel domain"/>
    <property type="match status" value="1"/>
</dbReference>
<keyword evidence="3 10" id="KW-1134">Transmembrane beta strand</keyword>
<evidence type="ECO:0000313" key="15">
    <source>
        <dbReference type="Proteomes" id="UP001500582"/>
    </source>
</evidence>
<dbReference type="RefSeq" id="WP_345211266.1">
    <property type="nucleotide sequence ID" value="NZ_BAABFT010000005.1"/>
</dbReference>
<dbReference type="CDD" id="cd01347">
    <property type="entry name" value="ligand_gated_channel"/>
    <property type="match status" value="1"/>
</dbReference>
<evidence type="ECO:0000256" key="10">
    <source>
        <dbReference type="PROSITE-ProRule" id="PRU01360"/>
    </source>
</evidence>
<evidence type="ECO:0000256" key="8">
    <source>
        <dbReference type="ARBA" id="ARBA00023170"/>
    </source>
</evidence>
<keyword evidence="7 10" id="KW-0472">Membrane</keyword>